<reference evidence="2 3" key="1">
    <citation type="journal article" date="2019" name="Antonie Van Leeuwenhoek">
        <title>Description of 'Ca. Methylobacter oryzae' KRF1, a novel species from the environmentally important Methylobacter clade 2.</title>
        <authorList>
            <person name="Khatri K."/>
            <person name="Mohite J.A."/>
            <person name="Pandit P.S."/>
            <person name="Bahulikar R."/>
            <person name="Rahalkar M.C."/>
        </authorList>
    </citation>
    <scope>NUCLEOTIDE SEQUENCE [LARGE SCALE GENOMIC DNA]</scope>
    <source>
        <strain evidence="2 3">KRF1</strain>
    </source>
</reference>
<protein>
    <submittedName>
        <fullName evidence="2">Uncharacterized protein</fullName>
    </submittedName>
</protein>
<evidence type="ECO:0000313" key="2">
    <source>
        <dbReference type="EMBL" id="TRW92016.1"/>
    </source>
</evidence>
<evidence type="ECO:0000256" key="1">
    <source>
        <dbReference type="SAM" id="MobiDB-lite"/>
    </source>
</evidence>
<sequence>MNITSLNPVVNQPRTINPQPSQTTDVSFANLLADASSSPPAKADVISGRIGIDYKEKGFISSVSYFDDQGNLLARGNFNAQDILEKTQQFGIPLTDLRGAGQQLDEAGVGYKPYELYPGTGSDHGIDFEDLISGGLGTAYDWRVDANVALKGPFAQRELQKSQALAEQLGLKLNPLVTTGGGIDPARLATQKGVDGVVRNFVLHSGGTASWYQSSEEAAKAQSSLGGRVYDKSQQSAAGAAVTRQPANTQQASIDSSKSAADHELAKLSEKLHNLTEELDASRGSTNINQSQHYTIYNQLLDILNKVQ</sequence>
<evidence type="ECO:0000313" key="3">
    <source>
        <dbReference type="Proteomes" id="UP000733744"/>
    </source>
</evidence>
<dbReference type="EMBL" id="RYFG02000110">
    <property type="protein sequence ID" value="TRW92016.1"/>
    <property type="molecule type" value="Genomic_DNA"/>
</dbReference>
<name>A0ABY3C7I1_9GAMM</name>
<organism evidence="2 3">
    <name type="scientific">Candidatus Methylobacter oryzae</name>
    <dbReference type="NCBI Taxonomy" id="2497749"/>
    <lineage>
        <taxon>Bacteria</taxon>
        <taxon>Pseudomonadati</taxon>
        <taxon>Pseudomonadota</taxon>
        <taxon>Gammaproteobacteria</taxon>
        <taxon>Methylococcales</taxon>
        <taxon>Methylococcaceae</taxon>
        <taxon>Methylobacter</taxon>
    </lineage>
</organism>
<dbReference type="RefSeq" id="WP_127028193.1">
    <property type="nucleotide sequence ID" value="NZ_RYFG02000110.1"/>
</dbReference>
<feature type="region of interest" description="Disordered" evidence="1">
    <location>
        <begin position="236"/>
        <end position="262"/>
    </location>
</feature>
<keyword evidence="3" id="KW-1185">Reference proteome</keyword>
<comment type="caution">
    <text evidence="2">The sequence shown here is derived from an EMBL/GenBank/DDBJ whole genome shotgun (WGS) entry which is preliminary data.</text>
</comment>
<feature type="region of interest" description="Disordered" evidence="1">
    <location>
        <begin position="1"/>
        <end position="22"/>
    </location>
</feature>
<proteinExistence type="predicted"/>
<accession>A0ABY3C7I1</accession>
<feature type="compositionally biased region" description="Polar residues" evidence="1">
    <location>
        <begin position="245"/>
        <end position="259"/>
    </location>
</feature>
<dbReference type="Proteomes" id="UP000733744">
    <property type="component" value="Unassembled WGS sequence"/>
</dbReference>
<gene>
    <name evidence="2" type="ORF">EKO24_016155</name>
</gene>